<gene>
    <name evidence="2" type="ORF">SAMN02787113_04715</name>
</gene>
<evidence type="ECO:0000313" key="2">
    <source>
        <dbReference type="EMBL" id="SER83865.1"/>
    </source>
</evidence>
<feature type="domain" description="ORF6C" evidence="1">
    <location>
        <begin position="145"/>
        <end position="186"/>
    </location>
</feature>
<accession>A0A1H9SGX6</accession>
<dbReference type="InterPro" id="IPR014054">
    <property type="entry name" value="Phage_regulatory_Rha"/>
</dbReference>
<proteinExistence type="predicted"/>
<evidence type="ECO:0000259" key="1">
    <source>
        <dbReference type="Pfam" id="PF10552"/>
    </source>
</evidence>
<sequence>MTLQQLLEGQQGIVYVSDNKAFTDSRIIADVFQKGHDKVLRDIRNLKCSEAFRLTNIGEADYLNGQGRKMPMYVLTFDGFVILAMGYTGEKAMQFKELYIAAFNHAHQLLANRQNTLLFIEQQAISSAVKERLSILHPNLSPLAKRKYFSILYKTLKQQFQVLSYKDIPRSSFAEALAFINHWDSPKLGSPQKNKEIQEVEYFE</sequence>
<protein>
    <submittedName>
        <fullName evidence="2">Phage regulatory protein, rha family</fullName>
    </submittedName>
</protein>
<dbReference type="Pfam" id="PF09669">
    <property type="entry name" value="Phage_pRha"/>
    <property type="match status" value="1"/>
</dbReference>
<evidence type="ECO:0000313" key="3">
    <source>
        <dbReference type="Proteomes" id="UP000199410"/>
    </source>
</evidence>
<reference evidence="2 3" key="1">
    <citation type="submission" date="2016-10" db="EMBL/GenBank/DDBJ databases">
        <authorList>
            <person name="Varghese N."/>
            <person name="Submissions S."/>
        </authorList>
    </citation>
    <scope>NUCLEOTIDE SEQUENCE [LARGE SCALE GENOMIC DNA]</scope>
    <source>
        <strain evidence="2 3">TC-13</strain>
    </source>
</reference>
<dbReference type="NCBIfam" id="TIGR02681">
    <property type="entry name" value="phage_pRha"/>
    <property type="match status" value="1"/>
</dbReference>
<comment type="caution">
    <text evidence="2">The sequence shown here is derived from an EMBL/GenBank/DDBJ whole genome shotgun (WGS) entry which is preliminary data.</text>
</comment>
<dbReference type="EMBL" id="FOEL01000028">
    <property type="protein sequence ID" value="SER83865.1"/>
    <property type="molecule type" value="Genomic_DNA"/>
</dbReference>
<name>A0A1H9SGX6_9BACI</name>
<dbReference type="Pfam" id="PF10552">
    <property type="entry name" value="ORF6C"/>
    <property type="match status" value="1"/>
</dbReference>
<dbReference type="AlphaFoldDB" id="A0A1H9SGX6"/>
<dbReference type="Proteomes" id="UP000199410">
    <property type="component" value="Unassembled WGS sequence"/>
</dbReference>
<dbReference type="InterPro" id="IPR018878">
    <property type="entry name" value="ORF6C_dom"/>
</dbReference>
<dbReference type="RefSeq" id="WP_170844209.1">
    <property type="nucleotide sequence ID" value="NZ_FMVP01000028.1"/>
</dbReference>
<organism evidence="2 3">
    <name type="scientific">Lysinibacillus fusiformis</name>
    <dbReference type="NCBI Taxonomy" id="28031"/>
    <lineage>
        <taxon>Bacteria</taxon>
        <taxon>Bacillati</taxon>
        <taxon>Bacillota</taxon>
        <taxon>Bacilli</taxon>
        <taxon>Bacillales</taxon>
        <taxon>Bacillaceae</taxon>
        <taxon>Lysinibacillus</taxon>
    </lineage>
</organism>